<organism evidence="1 2">
    <name type="scientific">Podospora anserina (strain S / ATCC MYA-4624 / DSM 980 / FGSC 10383)</name>
    <name type="common">Pleurage anserina</name>
    <dbReference type="NCBI Taxonomy" id="515849"/>
    <lineage>
        <taxon>Eukaryota</taxon>
        <taxon>Fungi</taxon>
        <taxon>Dikarya</taxon>
        <taxon>Ascomycota</taxon>
        <taxon>Pezizomycotina</taxon>
        <taxon>Sordariomycetes</taxon>
        <taxon>Sordariomycetidae</taxon>
        <taxon>Sordariales</taxon>
        <taxon>Podosporaceae</taxon>
        <taxon>Podospora</taxon>
        <taxon>Podospora anserina</taxon>
    </lineage>
</organism>
<dbReference type="InParanoid" id="Q02670"/>
<sequence length="221" mass="25604">VIRYYVLDIYHKHTQSKKKIKDFYLRKLFILAFISRIWLSPSSVKWALFSINSHTLQKSWKSLILLPSGKYSLKKGTIIVDISENLVHLNFTISLEYLLMIPQPKNSVKLSIKSSSRICWAISNSNLIWYPTLWCEDLKILTKKEPSPDVNPAIHIPWGIDSLFSILFIIAEVEKVSAKAVFNSSESPKFNWAFIRTISFNPSRVKCFLAFIISIIPFHKK</sequence>
<keyword evidence="1" id="KW-0496">Mitochondrion</keyword>
<feature type="non-terminal residue" evidence="1">
    <location>
        <position position="1"/>
    </location>
</feature>
<evidence type="ECO:0000313" key="1">
    <source>
        <dbReference type="EMBL" id="CAA38835.1"/>
    </source>
</evidence>
<accession>Q02670</accession>
<protein>
    <submittedName>
        <fullName evidence="1">Complete mitochondrial genome</fullName>
    </submittedName>
</protein>
<evidence type="ECO:0000313" key="2">
    <source>
        <dbReference type="Proteomes" id="UP000001197"/>
    </source>
</evidence>
<proteinExistence type="predicted"/>
<name>Q02670_PODAN</name>
<dbReference type="Proteomes" id="UP000001197">
    <property type="component" value="Mitochondrion"/>
</dbReference>
<keyword evidence="2" id="KW-1185">Reference proteome</keyword>
<geneLocation type="mitochondrion" evidence="1"/>
<dbReference type="EMBL" id="X55026">
    <property type="protein sequence ID" value="CAA38835.1"/>
    <property type="molecule type" value="Genomic_DNA"/>
</dbReference>
<dbReference type="AlphaFoldDB" id="Q02670"/>
<reference evidence="1 2" key="1">
    <citation type="journal article" date="1990" name="Curr. Genet.">
        <title>The complete DNA sequence of the mitochondrial genome of Podospora anserina.</title>
        <authorList>
            <person name="Cummings D.J."/>
            <person name="McNally K.L."/>
            <person name="Domenico J.M."/>
            <person name="Matsuura E.T."/>
        </authorList>
    </citation>
    <scope>NUCLEOTIDE SEQUENCE [LARGE SCALE GENOMIC DNA]</scope>
    <source>
        <strain evidence="2">s</strain>
    </source>
</reference>